<keyword evidence="1" id="KW-0812">Transmembrane</keyword>
<keyword evidence="3" id="KW-1185">Reference proteome</keyword>
<dbReference type="EMBL" id="JBHSMJ010000025">
    <property type="protein sequence ID" value="MFC5450093.1"/>
    <property type="molecule type" value="Genomic_DNA"/>
</dbReference>
<name>A0ABW0K9P1_9BACL</name>
<dbReference type="Proteomes" id="UP001596044">
    <property type="component" value="Unassembled WGS sequence"/>
</dbReference>
<protein>
    <recommendedName>
        <fullName evidence="4">Holin</fullName>
    </recommendedName>
</protein>
<keyword evidence="1" id="KW-1133">Transmembrane helix</keyword>
<sequence>MIRQVPTDVYAVVIAFMVLVTAQIAVGANTHDWRVYGLALANSFLVAAAAGHIQNKTLSPPGQGKGDGK</sequence>
<keyword evidence="1" id="KW-0472">Membrane</keyword>
<evidence type="ECO:0008006" key="4">
    <source>
        <dbReference type="Google" id="ProtNLM"/>
    </source>
</evidence>
<proteinExistence type="predicted"/>
<gene>
    <name evidence="2" type="ORF">ACFPOG_17735</name>
</gene>
<reference evidence="3" key="1">
    <citation type="journal article" date="2019" name="Int. J. Syst. Evol. Microbiol.">
        <title>The Global Catalogue of Microorganisms (GCM) 10K type strain sequencing project: providing services to taxonomists for standard genome sequencing and annotation.</title>
        <authorList>
            <consortium name="The Broad Institute Genomics Platform"/>
            <consortium name="The Broad Institute Genome Sequencing Center for Infectious Disease"/>
            <person name="Wu L."/>
            <person name="Ma J."/>
        </authorList>
    </citation>
    <scope>NUCLEOTIDE SEQUENCE [LARGE SCALE GENOMIC DNA]</scope>
    <source>
        <strain evidence="3">KACC 11904</strain>
    </source>
</reference>
<evidence type="ECO:0000313" key="2">
    <source>
        <dbReference type="EMBL" id="MFC5450093.1"/>
    </source>
</evidence>
<comment type="caution">
    <text evidence="2">The sequence shown here is derived from an EMBL/GenBank/DDBJ whole genome shotgun (WGS) entry which is preliminary data.</text>
</comment>
<dbReference type="RefSeq" id="WP_270885395.1">
    <property type="nucleotide sequence ID" value="NZ_JAQFVF010000089.1"/>
</dbReference>
<evidence type="ECO:0000256" key="1">
    <source>
        <dbReference type="SAM" id="Phobius"/>
    </source>
</evidence>
<feature type="transmembrane region" description="Helical" evidence="1">
    <location>
        <begin position="9"/>
        <end position="27"/>
    </location>
</feature>
<organism evidence="2 3">
    <name type="scientific">Paenibacillus aestuarii</name>
    <dbReference type="NCBI Taxonomy" id="516965"/>
    <lineage>
        <taxon>Bacteria</taxon>
        <taxon>Bacillati</taxon>
        <taxon>Bacillota</taxon>
        <taxon>Bacilli</taxon>
        <taxon>Bacillales</taxon>
        <taxon>Paenibacillaceae</taxon>
        <taxon>Paenibacillus</taxon>
    </lineage>
</organism>
<accession>A0ABW0K9P1</accession>
<evidence type="ECO:0000313" key="3">
    <source>
        <dbReference type="Proteomes" id="UP001596044"/>
    </source>
</evidence>